<dbReference type="GeneID" id="94194949"/>
<accession>A0AAV4LUN6</accession>
<reference evidence="1 2" key="1">
    <citation type="submission" date="2021-06" db="EMBL/GenBank/DDBJ databases">
        <title>Genome sequence of Babesia caballi.</title>
        <authorList>
            <person name="Yamagishi J."/>
            <person name="Kidaka T."/>
            <person name="Ochi A."/>
        </authorList>
    </citation>
    <scope>NUCLEOTIDE SEQUENCE [LARGE SCALE GENOMIC DNA]</scope>
    <source>
        <strain evidence="1">USDA-D6B2</strain>
    </source>
</reference>
<evidence type="ECO:0000313" key="1">
    <source>
        <dbReference type="EMBL" id="GIX63468.1"/>
    </source>
</evidence>
<dbReference type="Proteomes" id="UP001497744">
    <property type="component" value="Unassembled WGS sequence"/>
</dbReference>
<evidence type="ECO:0000313" key="2">
    <source>
        <dbReference type="Proteomes" id="UP001497744"/>
    </source>
</evidence>
<proteinExistence type="predicted"/>
<protein>
    <submittedName>
        <fullName evidence="1">HAD family phosphatase</fullName>
    </submittedName>
</protein>
<comment type="caution">
    <text evidence="1">The sequence shown here is derived from an EMBL/GenBank/DDBJ whole genome shotgun (WGS) entry which is preliminary data.</text>
</comment>
<sequence length="455" mass="49806">MCAAGTTLENEASLRDVNFVDQRRGVEYQLLGQEVELGAARRFYYIARLHLEAEGALRQLLPLLLSDLQPVELLRHVHRHGPDVDVNERVAVAGVRRLYFAEDGVGVDGGRRELADVSPATDVAQPRQQRALGVPLPRVIAIVAVKVGALQQLPPVVRHRDETEHVRLLFPIRPVRAPCSVLAPKGHAPSERPLALSHCLPVLAAFQDGPNRGGHEEPEGTAPEEHGVLGIFPLAFPSPQRLILVDVVVVLSDHVGDERRHARAVDDAVPHPEDERSTRHVDGELGQSNHVDHLLALSIVHVGPLRVRFIPAPFLRRLRAHGSVLLDQSPPPVVRVDVHVVLAAALELEDGDVRVPLVHHGDVGHGRARRVATPRLAPGGHGHPRLRRQPLEIVGTRPTQFHPPCPPESAKEPRILFPAPGFAPKGPPEALQLRLTIHKADFELAVGDLGHFFVD</sequence>
<dbReference type="RefSeq" id="XP_067715537.1">
    <property type="nucleotide sequence ID" value="XM_067859436.1"/>
</dbReference>
<dbReference type="EMBL" id="BPLF01000002">
    <property type="protein sequence ID" value="GIX63468.1"/>
    <property type="molecule type" value="Genomic_DNA"/>
</dbReference>
<dbReference type="AlphaFoldDB" id="A0AAV4LUN6"/>
<gene>
    <name evidence="1" type="ORF">BcabD6B2_29030</name>
</gene>
<name>A0AAV4LUN6_BABCB</name>
<keyword evidence="2" id="KW-1185">Reference proteome</keyword>
<organism evidence="1 2">
    <name type="scientific">Babesia caballi</name>
    <dbReference type="NCBI Taxonomy" id="5871"/>
    <lineage>
        <taxon>Eukaryota</taxon>
        <taxon>Sar</taxon>
        <taxon>Alveolata</taxon>
        <taxon>Apicomplexa</taxon>
        <taxon>Aconoidasida</taxon>
        <taxon>Piroplasmida</taxon>
        <taxon>Babesiidae</taxon>
        <taxon>Babesia</taxon>
    </lineage>
</organism>